<organism evidence="7 8">
    <name type="scientific">Dyadobacter chenwenxiniae</name>
    <dbReference type="NCBI Taxonomy" id="2906456"/>
    <lineage>
        <taxon>Bacteria</taxon>
        <taxon>Pseudomonadati</taxon>
        <taxon>Bacteroidota</taxon>
        <taxon>Cytophagia</taxon>
        <taxon>Cytophagales</taxon>
        <taxon>Spirosomataceae</taxon>
        <taxon>Dyadobacter</taxon>
    </lineage>
</organism>
<dbReference type="GO" id="GO:0008237">
    <property type="term" value="F:metallopeptidase activity"/>
    <property type="evidence" value="ECO:0007669"/>
    <property type="project" value="UniProtKB-KW"/>
</dbReference>
<dbReference type="PROSITE" id="PS50249">
    <property type="entry name" value="MPN"/>
    <property type="match status" value="1"/>
</dbReference>
<dbReference type="Pfam" id="PF04002">
    <property type="entry name" value="RadC"/>
    <property type="match status" value="1"/>
</dbReference>
<proteinExistence type="predicted"/>
<keyword evidence="1" id="KW-0645">Protease</keyword>
<evidence type="ECO:0000256" key="3">
    <source>
        <dbReference type="ARBA" id="ARBA00022801"/>
    </source>
</evidence>
<dbReference type="CDD" id="cd08071">
    <property type="entry name" value="MPN_DUF2466"/>
    <property type="match status" value="1"/>
</dbReference>
<keyword evidence="3" id="KW-0378">Hydrolase</keyword>
<dbReference type="PANTHER" id="PTHR30471:SF3">
    <property type="entry name" value="UPF0758 PROTEIN YEES-RELATED"/>
    <property type="match status" value="1"/>
</dbReference>
<dbReference type="PANTHER" id="PTHR30471">
    <property type="entry name" value="DNA REPAIR PROTEIN RADC"/>
    <property type="match status" value="1"/>
</dbReference>
<dbReference type="PROSITE" id="PS01302">
    <property type="entry name" value="UPF0758"/>
    <property type="match status" value="1"/>
</dbReference>
<dbReference type="AlphaFoldDB" id="A0A9X1PEI1"/>
<evidence type="ECO:0000313" key="8">
    <source>
        <dbReference type="Proteomes" id="UP001139000"/>
    </source>
</evidence>
<evidence type="ECO:0000313" key="7">
    <source>
        <dbReference type="EMBL" id="MCF0059857.1"/>
    </source>
</evidence>
<accession>A0A9X1PEI1</accession>
<evidence type="ECO:0000256" key="5">
    <source>
        <dbReference type="ARBA" id="ARBA00023049"/>
    </source>
</evidence>
<evidence type="ECO:0000256" key="4">
    <source>
        <dbReference type="ARBA" id="ARBA00022833"/>
    </source>
</evidence>
<evidence type="ECO:0000256" key="1">
    <source>
        <dbReference type="ARBA" id="ARBA00022670"/>
    </source>
</evidence>
<dbReference type="InterPro" id="IPR025657">
    <property type="entry name" value="RadC_JAB"/>
</dbReference>
<dbReference type="RefSeq" id="WP_234652072.1">
    <property type="nucleotide sequence ID" value="NZ_CP094997.1"/>
</dbReference>
<dbReference type="InterPro" id="IPR020891">
    <property type="entry name" value="UPF0758_CS"/>
</dbReference>
<comment type="caution">
    <text evidence="7">The sequence shown here is derived from an EMBL/GenBank/DDBJ whole genome shotgun (WGS) entry which is preliminary data.</text>
</comment>
<protein>
    <submittedName>
        <fullName evidence="7">JAB domain-containing protein</fullName>
    </submittedName>
</protein>
<evidence type="ECO:0000259" key="6">
    <source>
        <dbReference type="PROSITE" id="PS50249"/>
    </source>
</evidence>
<dbReference type="GO" id="GO:0046872">
    <property type="term" value="F:metal ion binding"/>
    <property type="evidence" value="ECO:0007669"/>
    <property type="project" value="UniProtKB-KW"/>
</dbReference>
<keyword evidence="2" id="KW-0479">Metal-binding</keyword>
<feature type="domain" description="MPN" evidence="6">
    <location>
        <begin position="31"/>
        <end position="156"/>
    </location>
</feature>
<evidence type="ECO:0000256" key="2">
    <source>
        <dbReference type="ARBA" id="ARBA00022723"/>
    </source>
</evidence>
<dbReference type="GO" id="GO:0006508">
    <property type="term" value="P:proteolysis"/>
    <property type="evidence" value="ECO:0007669"/>
    <property type="project" value="UniProtKB-KW"/>
</dbReference>
<keyword evidence="5" id="KW-0482">Metalloprotease</keyword>
<reference evidence="7" key="1">
    <citation type="submission" date="2021-12" db="EMBL/GenBank/DDBJ databases">
        <title>Novel species in genus Dyadobacter.</title>
        <authorList>
            <person name="Ma C."/>
        </authorList>
    </citation>
    <scope>NUCLEOTIDE SEQUENCE</scope>
    <source>
        <strain evidence="7">LJ419</strain>
    </source>
</reference>
<keyword evidence="4" id="KW-0862">Zinc</keyword>
<dbReference type="InterPro" id="IPR001405">
    <property type="entry name" value="UPF0758"/>
</dbReference>
<sequence>MESFANVSNLYQVAEIELIYKTNVQASQRPKITSSIDAYNVLIQSWNPDRLEFIEEFKILLLNNASRVLGIFEVSKGGISGASADVRIVFAAALKANATGIILAHNHPSGQLVPSDADKYITENMRKAGELLNIRVLDHLIVTAEGFCSFVDDDRLG</sequence>
<gene>
    <name evidence="7" type="ORF">LXM26_00020</name>
</gene>
<keyword evidence="8" id="KW-1185">Reference proteome</keyword>
<name>A0A9X1PEI1_9BACT</name>
<dbReference type="EMBL" id="JAJTTC010000001">
    <property type="protein sequence ID" value="MCF0059857.1"/>
    <property type="molecule type" value="Genomic_DNA"/>
</dbReference>
<dbReference type="Proteomes" id="UP001139000">
    <property type="component" value="Unassembled WGS sequence"/>
</dbReference>
<dbReference type="Gene3D" id="3.40.140.10">
    <property type="entry name" value="Cytidine Deaminase, domain 2"/>
    <property type="match status" value="1"/>
</dbReference>
<dbReference type="InterPro" id="IPR037518">
    <property type="entry name" value="MPN"/>
</dbReference>